<dbReference type="PANTHER" id="PTHR10173:SF52">
    <property type="entry name" value="METHIONINE-R-SULFOXIDE REDUCTASE B1"/>
    <property type="match status" value="1"/>
</dbReference>
<feature type="region of interest" description="Disordered" evidence="6">
    <location>
        <begin position="188"/>
        <end position="210"/>
    </location>
</feature>
<reference evidence="8 9" key="1">
    <citation type="journal article" date="2010" name="Nature">
        <title>The Ectocarpus genome and the independent evolution of multicellularity in brown algae.</title>
        <authorList>
            <person name="Cock J.M."/>
            <person name="Sterck L."/>
            <person name="Rouze P."/>
            <person name="Scornet D."/>
            <person name="Allen A.E."/>
            <person name="Amoutzias G."/>
            <person name="Anthouard V."/>
            <person name="Artiguenave F."/>
            <person name="Aury J.M."/>
            <person name="Badger J.H."/>
            <person name="Beszteri B."/>
            <person name="Billiau K."/>
            <person name="Bonnet E."/>
            <person name="Bothwell J.H."/>
            <person name="Bowler C."/>
            <person name="Boyen C."/>
            <person name="Brownlee C."/>
            <person name="Carrano C.J."/>
            <person name="Charrier B."/>
            <person name="Cho G.Y."/>
            <person name="Coelho S.M."/>
            <person name="Collen J."/>
            <person name="Corre E."/>
            <person name="Da Silva C."/>
            <person name="Delage L."/>
            <person name="Delaroque N."/>
            <person name="Dittami S.M."/>
            <person name="Doulbeau S."/>
            <person name="Elias M."/>
            <person name="Farnham G."/>
            <person name="Gachon C.M."/>
            <person name="Gschloessl B."/>
            <person name="Heesch S."/>
            <person name="Jabbari K."/>
            <person name="Jubin C."/>
            <person name="Kawai H."/>
            <person name="Kimura K."/>
            <person name="Kloareg B."/>
            <person name="Kupper F.C."/>
            <person name="Lang D."/>
            <person name="Le Bail A."/>
            <person name="Leblanc C."/>
            <person name="Lerouge P."/>
            <person name="Lohr M."/>
            <person name="Lopez P.J."/>
            <person name="Martens C."/>
            <person name="Maumus F."/>
            <person name="Michel G."/>
            <person name="Miranda-Saavedra D."/>
            <person name="Morales J."/>
            <person name="Moreau H."/>
            <person name="Motomura T."/>
            <person name="Nagasato C."/>
            <person name="Napoli C.A."/>
            <person name="Nelson D.R."/>
            <person name="Nyvall-Collen P."/>
            <person name="Peters A.F."/>
            <person name="Pommier C."/>
            <person name="Potin P."/>
            <person name="Poulain J."/>
            <person name="Quesneville H."/>
            <person name="Read B."/>
            <person name="Rensing S.A."/>
            <person name="Ritter A."/>
            <person name="Rousvoal S."/>
            <person name="Samanta M."/>
            <person name="Samson G."/>
            <person name="Schroeder D.C."/>
            <person name="Segurens B."/>
            <person name="Strittmatter M."/>
            <person name="Tonon T."/>
            <person name="Tregear J.W."/>
            <person name="Valentin K."/>
            <person name="von Dassow P."/>
            <person name="Yamagishi T."/>
            <person name="Van de Peer Y."/>
            <person name="Wincker P."/>
        </authorList>
    </citation>
    <scope>NUCLEOTIDE SEQUENCE [LARGE SCALE GENOMIC DNA]</scope>
    <source>
        <strain evidence="9">Ec32 / CCAP1310/4</strain>
    </source>
</reference>
<keyword evidence="5" id="KW-0862">Zinc</keyword>
<organism evidence="8 9">
    <name type="scientific">Ectocarpus siliculosus</name>
    <name type="common">Brown alga</name>
    <name type="synonym">Conferva siliculosa</name>
    <dbReference type="NCBI Taxonomy" id="2880"/>
    <lineage>
        <taxon>Eukaryota</taxon>
        <taxon>Sar</taxon>
        <taxon>Stramenopiles</taxon>
        <taxon>Ochrophyta</taxon>
        <taxon>PX clade</taxon>
        <taxon>Phaeophyceae</taxon>
        <taxon>Ectocarpales</taxon>
        <taxon>Ectocarpaceae</taxon>
        <taxon>Ectocarpus</taxon>
    </lineage>
</organism>
<name>D7FIE9_ECTSI</name>
<evidence type="ECO:0000256" key="6">
    <source>
        <dbReference type="SAM" id="MobiDB-lite"/>
    </source>
</evidence>
<dbReference type="InParanoid" id="D7FIE9"/>
<dbReference type="AlphaFoldDB" id="D7FIE9"/>
<keyword evidence="5" id="KW-0479">Metal-binding</keyword>
<keyword evidence="9" id="KW-1185">Reference proteome</keyword>
<dbReference type="PROSITE" id="PS51790">
    <property type="entry name" value="MSRB"/>
    <property type="match status" value="1"/>
</dbReference>
<keyword evidence="3 5" id="KW-0560">Oxidoreductase</keyword>
<evidence type="ECO:0000256" key="3">
    <source>
        <dbReference type="ARBA" id="ARBA00023002"/>
    </source>
</evidence>
<dbReference type="GO" id="GO:0030091">
    <property type="term" value="P:protein repair"/>
    <property type="evidence" value="ECO:0007669"/>
    <property type="project" value="InterPro"/>
</dbReference>
<dbReference type="EMBL" id="FN647878">
    <property type="protein sequence ID" value="CBJ28772.1"/>
    <property type="molecule type" value="Genomic_DNA"/>
</dbReference>
<comment type="catalytic activity">
    <reaction evidence="4 5">
        <text>L-methionyl-[protein] + [thioredoxin]-disulfide + H2O = L-methionyl-(R)-S-oxide-[protein] + [thioredoxin]-dithiol</text>
        <dbReference type="Rhea" id="RHEA:24164"/>
        <dbReference type="Rhea" id="RHEA-COMP:10698"/>
        <dbReference type="Rhea" id="RHEA-COMP:10700"/>
        <dbReference type="Rhea" id="RHEA-COMP:12313"/>
        <dbReference type="Rhea" id="RHEA-COMP:12314"/>
        <dbReference type="ChEBI" id="CHEBI:15377"/>
        <dbReference type="ChEBI" id="CHEBI:16044"/>
        <dbReference type="ChEBI" id="CHEBI:29950"/>
        <dbReference type="ChEBI" id="CHEBI:45764"/>
        <dbReference type="ChEBI" id="CHEBI:50058"/>
        <dbReference type="EC" id="1.8.4.12"/>
    </reaction>
</comment>
<dbReference type="SUPFAM" id="SSF51316">
    <property type="entry name" value="Mss4-like"/>
    <property type="match status" value="1"/>
</dbReference>
<dbReference type="STRING" id="2880.D7FIE9"/>
<accession>D7FIE9</accession>
<sequence length="210" mass="22672">MTSENNSSSSTKRVVAGAVSASGYDVTRRKKGTAQLARERALSIKQRYVVSGGTEPPFSGRFSNGVRYSTKRRGTFNCAVCDLPAYSSSSKFNSGTGWPSFYETIDPDHVWETTDLSAGMVRKEVKCARCHAHQGHVFNDGPRPTGKRYCVNAASLTFKAAHGEGQVPSHGIAAGFVDMLSRHLRIRTKNKGGKEGAEGEEEPSARPTVA</sequence>
<dbReference type="eggNOG" id="KOG0856">
    <property type="taxonomic scope" value="Eukaryota"/>
</dbReference>
<feature type="domain" description="MsrB" evidence="7">
    <location>
        <begin position="35"/>
        <end position="161"/>
    </location>
</feature>
<evidence type="ECO:0000256" key="5">
    <source>
        <dbReference type="RuleBase" id="RU365044"/>
    </source>
</evidence>
<dbReference type="InterPro" id="IPR011057">
    <property type="entry name" value="Mss4-like_sf"/>
</dbReference>
<dbReference type="Gene3D" id="2.170.150.20">
    <property type="entry name" value="Peptide methionine sulfoxide reductase"/>
    <property type="match status" value="1"/>
</dbReference>
<dbReference type="EMBL" id="FN649747">
    <property type="protein sequence ID" value="CBJ28772.1"/>
    <property type="molecule type" value="Genomic_DNA"/>
</dbReference>
<gene>
    <name evidence="8" type="ORF">Esi_0120_0003</name>
</gene>
<proteinExistence type="inferred from homology"/>
<dbReference type="InterPro" id="IPR028427">
    <property type="entry name" value="Met_Sox_Rdtase_MsrB"/>
</dbReference>
<dbReference type="Pfam" id="PF01641">
    <property type="entry name" value="SelR"/>
    <property type="match status" value="1"/>
</dbReference>
<comment type="cofactor">
    <cofactor evidence="5">
        <name>Zn(2+)</name>
        <dbReference type="ChEBI" id="CHEBI:29105"/>
    </cofactor>
    <text evidence="5">Binds 1 zinc ion per subunit.</text>
</comment>
<dbReference type="NCBIfam" id="TIGR00357">
    <property type="entry name" value="peptide-methionine (R)-S-oxide reductase MsrB"/>
    <property type="match status" value="1"/>
</dbReference>
<dbReference type="GO" id="GO:0005737">
    <property type="term" value="C:cytoplasm"/>
    <property type="evidence" value="ECO:0007669"/>
    <property type="project" value="TreeGrafter"/>
</dbReference>
<evidence type="ECO:0000313" key="9">
    <source>
        <dbReference type="Proteomes" id="UP000002630"/>
    </source>
</evidence>
<dbReference type="GO" id="GO:0046872">
    <property type="term" value="F:metal ion binding"/>
    <property type="evidence" value="ECO:0007669"/>
    <property type="project" value="UniProtKB-KW"/>
</dbReference>
<evidence type="ECO:0000256" key="4">
    <source>
        <dbReference type="ARBA" id="ARBA00048488"/>
    </source>
</evidence>
<dbReference type="EC" id="1.8.4.12" evidence="2 5"/>
<comment type="similarity">
    <text evidence="1 5">Belongs to the MsrB Met sulfoxide reductase family.</text>
</comment>
<dbReference type="PANTHER" id="PTHR10173">
    <property type="entry name" value="METHIONINE SULFOXIDE REDUCTASE"/>
    <property type="match status" value="1"/>
</dbReference>
<protein>
    <recommendedName>
        <fullName evidence="2 5">Peptide-methionine (R)-S-oxide reductase</fullName>
        <ecNumber evidence="2 5">1.8.4.12</ecNumber>
    </recommendedName>
</protein>
<dbReference type="GO" id="GO:0033743">
    <property type="term" value="F:peptide-methionine (R)-S-oxide reductase activity"/>
    <property type="evidence" value="ECO:0007669"/>
    <property type="project" value="UniProtKB-EC"/>
</dbReference>
<dbReference type="InterPro" id="IPR002579">
    <property type="entry name" value="Met_Sox_Rdtase_MsrB_dom"/>
</dbReference>
<dbReference type="Proteomes" id="UP000002630">
    <property type="component" value="Linkage Group LG22"/>
</dbReference>
<dbReference type="OMA" id="KCARCHA"/>
<evidence type="ECO:0000313" key="8">
    <source>
        <dbReference type="EMBL" id="CBJ28772.1"/>
    </source>
</evidence>
<dbReference type="GO" id="GO:0006979">
    <property type="term" value="P:response to oxidative stress"/>
    <property type="evidence" value="ECO:0007669"/>
    <property type="project" value="InterPro"/>
</dbReference>
<evidence type="ECO:0000256" key="2">
    <source>
        <dbReference type="ARBA" id="ARBA00012499"/>
    </source>
</evidence>
<dbReference type="OrthoDB" id="44061at2759"/>
<evidence type="ECO:0000256" key="1">
    <source>
        <dbReference type="ARBA" id="ARBA00007174"/>
    </source>
</evidence>
<evidence type="ECO:0000259" key="7">
    <source>
        <dbReference type="PROSITE" id="PS51790"/>
    </source>
</evidence>